<dbReference type="EMBL" id="JBHRWI010000006">
    <property type="protein sequence ID" value="MFC3509721.1"/>
    <property type="molecule type" value="Genomic_DNA"/>
</dbReference>
<evidence type="ECO:0000313" key="2">
    <source>
        <dbReference type="EMBL" id="MFC3509721.1"/>
    </source>
</evidence>
<evidence type="ECO:0000313" key="3">
    <source>
        <dbReference type="Proteomes" id="UP001595764"/>
    </source>
</evidence>
<evidence type="ECO:0000256" key="1">
    <source>
        <dbReference type="ARBA" id="ARBA00022649"/>
    </source>
</evidence>
<gene>
    <name evidence="2" type="ORF">ACFORO_06070</name>
</gene>
<dbReference type="Proteomes" id="UP001595764">
    <property type="component" value="Unassembled WGS sequence"/>
</dbReference>
<comment type="caution">
    <text evidence="2">The sequence shown here is derived from an EMBL/GenBank/DDBJ whole genome shotgun (WGS) entry which is preliminary data.</text>
</comment>
<keyword evidence="1" id="KW-1277">Toxin-antitoxin system</keyword>
<dbReference type="Pfam" id="PF07704">
    <property type="entry name" value="PSK_trans_fac"/>
    <property type="match status" value="1"/>
</dbReference>
<sequence>MAMNIKDPDAERLAAEVAELTGTTKTGAVREALRVFREDLVRKTETPEERLARLHRFLEEEVWSQLPADQLGVPITKEEQEEILGFGPEGV</sequence>
<organism evidence="2 3">
    <name type="scientific">Amycolatopsis halotolerans</name>
    <dbReference type="NCBI Taxonomy" id="330083"/>
    <lineage>
        <taxon>Bacteria</taxon>
        <taxon>Bacillati</taxon>
        <taxon>Actinomycetota</taxon>
        <taxon>Actinomycetes</taxon>
        <taxon>Pseudonocardiales</taxon>
        <taxon>Pseudonocardiaceae</taxon>
        <taxon>Amycolatopsis</taxon>
    </lineage>
</organism>
<dbReference type="InterPro" id="IPR011660">
    <property type="entry name" value="VapB-like"/>
</dbReference>
<protein>
    <submittedName>
        <fullName evidence="2">Type II toxin-antitoxin system VapB family antitoxin</fullName>
    </submittedName>
</protein>
<proteinExistence type="predicted"/>
<keyword evidence="3" id="KW-1185">Reference proteome</keyword>
<accession>A0ABV7QCN3</accession>
<dbReference type="RefSeq" id="WP_043828543.1">
    <property type="nucleotide sequence ID" value="NZ_JBHMAY010000001.1"/>
</dbReference>
<name>A0ABV7QCN3_9PSEU</name>
<reference evidence="3" key="1">
    <citation type="journal article" date="2019" name="Int. J. Syst. Evol. Microbiol.">
        <title>The Global Catalogue of Microorganisms (GCM) 10K type strain sequencing project: providing services to taxonomists for standard genome sequencing and annotation.</title>
        <authorList>
            <consortium name="The Broad Institute Genomics Platform"/>
            <consortium name="The Broad Institute Genome Sequencing Center for Infectious Disease"/>
            <person name="Wu L."/>
            <person name="Ma J."/>
        </authorList>
    </citation>
    <scope>NUCLEOTIDE SEQUENCE [LARGE SCALE GENOMIC DNA]</scope>
    <source>
        <strain evidence="3">CGMCC 4.7682</strain>
    </source>
</reference>